<dbReference type="EMBL" id="CP012920">
    <property type="protein sequence ID" value="ALJ30850.1"/>
    <property type="molecule type" value="Genomic_DNA"/>
</dbReference>
<dbReference type="InterPro" id="IPR006037">
    <property type="entry name" value="RCK_C"/>
</dbReference>
<feature type="transmembrane region" description="Helical" evidence="8">
    <location>
        <begin position="187"/>
        <end position="211"/>
    </location>
</feature>
<reference evidence="10 11" key="2">
    <citation type="journal article" date="2016" name="PeerJ">
        <title>Genome sequencing and analysis of the first complete genome of Lactobacillus kunkeei strain MP2, an Apis mellifera gut isolate.</title>
        <authorList>
            <person name="Asenjo F."/>
            <person name="Olmos A."/>
            <person name="Henriquez-Piskulich P."/>
            <person name="Polanco V."/>
            <person name="Aldea P."/>
            <person name="Ugalde J.A."/>
            <person name="Trombert A.N."/>
        </authorList>
    </citation>
    <scope>NUCLEOTIDE SEQUENCE [LARGE SCALE GENOMIC DNA]</scope>
    <source>
        <strain evidence="10 11">MP2</strain>
    </source>
</reference>
<dbReference type="PANTHER" id="PTHR45711">
    <property type="entry name" value="CHLORIDE CHANNEL PROTEIN"/>
    <property type="match status" value="1"/>
</dbReference>
<organism evidence="10 11">
    <name type="scientific">Apilactobacillus kunkeei</name>
    <dbReference type="NCBI Taxonomy" id="148814"/>
    <lineage>
        <taxon>Bacteria</taxon>
        <taxon>Bacillati</taxon>
        <taxon>Bacillota</taxon>
        <taxon>Bacilli</taxon>
        <taxon>Lactobacillales</taxon>
        <taxon>Lactobacillaceae</taxon>
        <taxon>Apilactobacillus</taxon>
    </lineage>
</organism>
<dbReference type="Gene3D" id="3.30.70.1450">
    <property type="entry name" value="Regulator of K+ conductance, C-terminal domain"/>
    <property type="match status" value="1"/>
</dbReference>
<dbReference type="GO" id="GO:0008324">
    <property type="term" value="F:monoatomic cation transmembrane transporter activity"/>
    <property type="evidence" value="ECO:0007669"/>
    <property type="project" value="InterPro"/>
</dbReference>
<dbReference type="Pfam" id="PF02080">
    <property type="entry name" value="TrkA_C"/>
    <property type="match status" value="1"/>
</dbReference>
<evidence type="ECO:0000313" key="10">
    <source>
        <dbReference type="EMBL" id="ALJ30850.1"/>
    </source>
</evidence>
<dbReference type="Pfam" id="PF00654">
    <property type="entry name" value="Voltage_CLC"/>
    <property type="match status" value="1"/>
</dbReference>
<comment type="subcellular location">
    <subcellularLocation>
        <location evidence="1">Membrane</location>
        <topology evidence="1">Multi-pass membrane protein</topology>
    </subcellularLocation>
</comment>
<evidence type="ECO:0000256" key="1">
    <source>
        <dbReference type="ARBA" id="ARBA00004141"/>
    </source>
</evidence>
<keyword evidence="7" id="KW-0868">Chloride</keyword>
<evidence type="ECO:0000256" key="4">
    <source>
        <dbReference type="ARBA" id="ARBA00022989"/>
    </source>
</evidence>
<keyword evidence="6 8" id="KW-0472">Membrane</keyword>
<feature type="transmembrane region" description="Helical" evidence="8">
    <location>
        <begin position="52"/>
        <end position="73"/>
    </location>
</feature>
<feature type="transmembrane region" description="Helical" evidence="8">
    <location>
        <begin position="393"/>
        <end position="414"/>
    </location>
</feature>
<feature type="transmembrane region" description="Helical" evidence="8">
    <location>
        <begin position="261"/>
        <end position="278"/>
    </location>
</feature>
<dbReference type="Proteomes" id="UP000067203">
    <property type="component" value="Chromosome"/>
</dbReference>
<dbReference type="PROSITE" id="PS51202">
    <property type="entry name" value="RCK_C"/>
    <property type="match status" value="1"/>
</dbReference>
<evidence type="ECO:0000256" key="2">
    <source>
        <dbReference type="ARBA" id="ARBA00022448"/>
    </source>
</evidence>
<dbReference type="PRINTS" id="PR00762">
    <property type="entry name" value="CLCHANNEL"/>
</dbReference>
<accession>A0AAC8WAT2</accession>
<dbReference type="InterPro" id="IPR014743">
    <property type="entry name" value="Cl-channel_core"/>
</dbReference>
<evidence type="ECO:0000256" key="6">
    <source>
        <dbReference type="ARBA" id="ARBA00023136"/>
    </source>
</evidence>
<dbReference type="GO" id="GO:0005247">
    <property type="term" value="F:voltage-gated chloride channel activity"/>
    <property type="evidence" value="ECO:0007669"/>
    <property type="project" value="TreeGrafter"/>
</dbReference>
<dbReference type="InterPro" id="IPR001807">
    <property type="entry name" value="ClC"/>
</dbReference>
<evidence type="ECO:0000256" key="7">
    <source>
        <dbReference type="ARBA" id="ARBA00023214"/>
    </source>
</evidence>
<gene>
    <name evidence="10" type="ORF">APS55_00730</name>
</gene>
<evidence type="ECO:0000259" key="9">
    <source>
        <dbReference type="PROSITE" id="PS51202"/>
    </source>
</evidence>
<keyword evidence="3 8" id="KW-0812">Transmembrane</keyword>
<protein>
    <recommendedName>
        <fullName evidence="9">RCK C-terminal domain-containing protein</fullName>
    </recommendedName>
</protein>
<feature type="transmembrane region" description="Helical" evidence="8">
    <location>
        <begin position="299"/>
        <end position="319"/>
    </location>
</feature>
<proteinExistence type="predicted"/>
<dbReference type="PANTHER" id="PTHR45711:SF6">
    <property type="entry name" value="CHLORIDE CHANNEL PROTEIN"/>
    <property type="match status" value="1"/>
</dbReference>
<dbReference type="Gene3D" id="1.10.3080.10">
    <property type="entry name" value="Clc chloride channel"/>
    <property type="match status" value="1"/>
</dbReference>
<dbReference type="GO" id="GO:0005886">
    <property type="term" value="C:plasma membrane"/>
    <property type="evidence" value="ECO:0007669"/>
    <property type="project" value="TreeGrafter"/>
</dbReference>
<reference evidence="11" key="1">
    <citation type="submission" date="2015-10" db="EMBL/GenBank/DDBJ databases">
        <title>Bioinformatic analysis of the first complete genome sequence of Lactobacillus kunkeei strain MP2, an Apis mellifera gut isolate.</title>
        <authorList>
            <person name="Asenjo F."/>
            <person name="Olmos A."/>
            <person name="Henriquez-Piskulich P."/>
            <person name="Aldea P."/>
            <person name="Ugalde J.A."/>
            <person name="Trombert A.N."/>
        </authorList>
    </citation>
    <scope>NUCLEOTIDE SEQUENCE [LARGE SCALE GENOMIC DNA]</scope>
    <source>
        <strain evidence="11">MP2</strain>
    </source>
</reference>
<feature type="domain" description="RCK C-terminal" evidence="9">
    <location>
        <begin position="422"/>
        <end position="508"/>
    </location>
</feature>
<feature type="transmembrane region" description="Helical" evidence="8">
    <location>
        <begin position="151"/>
        <end position="175"/>
    </location>
</feature>
<dbReference type="CDD" id="cd01031">
    <property type="entry name" value="EriC"/>
    <property type="match status" value="1"/>
</dbReference>
<evidence type="ECO:0000313" key="11">
    <source>
        <dbReference type="Proteomes" id="UP000067203"/>
    </source>
</evidence>
<sequence length="509" mass="55467">MLQSDNLRRFKSVLYGLLIGLAVGLVVSLFRVSIEGLSDQFLKLAKLARTNLFVLIILIILNLLIAFFVYYLVKRDKNIKGSGIPQVEGQLNGELDYSWFSVLSKKFIGGVLAISSGLFLGREGPSIQLGAATAQGLADTFKQTKQARKTIISGGAAAGLAAAFNAPIASTLFVLEEIYHNFSTSVWLTSLSAAISANFVSTAVFGKVPVLHMGYSHVIPLHIYPYLIGLGIVIGIGGLIYEYATLHVNDWYAKLDWVPNIVWVLIPFILVIPFEMYLPTIVGGGSTMVLTIAKAAPTITVLLWFLLIRFVMSILSYSTGLPGGIFLPMLSLGALIGAIYSEVLIQFGVLPQSYFVNFIIISMSGFFACVGKAPFTAILLITEMVGSLQNLMSLAFVTLVAYEVTDLLGGSPIYNEMLQKMLSPQKLSTSGQLTNLYFSVQLGSDMDGKAVKSINWPDGCLISSIKRNEQYIIPDGDTILRAGDNIEISTNYDNRGYVYTHVEKLTLDN</sequence>
<feature type="transmembrane region" description="Helical" evidence="8">
    <location>
        <begin position="12"/>
        <end position="32"/>
    </location>
</feature>
<dbReference type="SUPFAM" id="SSF81340">
    <property type="entry name" value="Clc chloride channel"/>
    <property type="match status" value="1"/>
</dbReference>
<dbReference type="SUPFAM" id="SSF116726">
    <property type="entry name" value="TrkA C-terminal domain-like"/>
    <property type="match status" value="1"/>
</dbReference>
<keyword evidence="2" id="KW-0813">Transport</keyword>
<dbReference type="GO" id="GO:0006813">
    <property type="term" value="P:potassium ion transport"/>
    <property type="evidence" value="ECO:0007669"/>
    <property type="project" value="InterPro"/>
</dbReference>
<keyword evidence="5" id="KW-0406">Ion transport</keyword>
<dbReference type="AlphaFoldDB" id="A0AAC8WAT2"/>
<name>A0AAC8WAT2_9LACO</name>
<evidence type="ECO:0000256" key="5">
    <source>
        <dbReference type="ARBA" id="ARBA00023065"/>
    </source>
</evidence>
<dbReference type="KEGG" id="lku:APS55_00730"/>
<evidence type="ECO:0000256" key="3">
    <source>
        <dbReference type="ARBA" id="ARBA00022692"/>
    </source>
</evidence>
<dbReference type="InterPro" id="IPR036721">
    <property type="entry name" value="RCK_C_sf"/>
</dbReference>
<evidence type="ECO:0000256" key="8">
    <source>
        <dbReference type="SAM" id="Phobius"/>
    </source>
</evidence>
<feature type="transmembrane region" description="Helical" evidence="8">
    <location>
        <begin position="223"/>
        <end position="241"/>
    </location>
</feature>
<keyword evidence="4 8" id="KW-1133">Transmembrane helix</keyword>
<feature type="transmembrane region" description="Helical" evidence="8">
    <location>
        <begin position="355"/>
        <end position="381"/>
    </location>
</feature>
<feature type="transmembrane region" description="Helical" evidence="8">
    <location>
        <begin position="325"/>
        <end position="343"/>
    </location>
</feature>